<dbReference type="Proteomes" id="UP000812270">
    <property type="component" value="Unassembled WGS sequence"/>
</dbReference>
<comment type="caution">
    <text evidence="1">The sequence shown here is derived from an EMBL/GenBank/DDBJ whole genome shotgun (WGS) entry which is preliminary data.</text>
</comment>
<reference evidence="1" key="1">
    <citation type="submission" date="2021-06" db="EMBL/GenBank/DDBJ databases">
        <authorList>
            <person name="Huq M.A."/>
        </authorList>
    </citation>
    <scope>NUCLEOTIDE SEQUENCE</scope>
    <source>
        <strain evidence="1">MAH-26</strain>
    </source>
</reference>
<evidence type="ECO:0008006" key="3">
    <source>
        <dbReference type="Google" id="ProtNLM"/>
    </source>
</evidence>
<gene>
    <name evidence="1" type="ORF">KTO63_25260</name>
</gene>
<organism evidence="1 2">
    <name type="scientific">Pinibacter aurantiacus</name>
    <dbReference type="NCBI Taxonomy" id="2851599"/>
    <lineage>
        <taxon>Bacteria</taxon>
        <taxon>Pseudomonadati</taxon>
        <taxon>Bacteroidota</taxon>
        <taxon>Chitinophagia</taxon>
        <taxon>Chitinophagales</taxon>
        <taxon>Chitinophagaceae</taxon>
        <taxon>Pinibacter</taxon>
    </lineage>
</organism>
<keyword evidence="2" id="KW-1185">Reference proteome</keyword>
<protein>
    <recommendedName>
        <fullName evidence="3">Alpha/beta hydrolase</fullName>
    </recommendedName>
</protein>
<dbReference type="AlphaFoldDB" id="A0A9E2W9Y9"/>
<sequence length="503" mass="56624">MPNLEKIYYVNLGKNGTFKPSGNEQTDTTATDLDSIIDHLRATDQKKIVLYFHGGLVSAASGLNTAERITGYVTDNTAAHPVSFVWETGLFETIKQNFDTIYQSEFFKKLLVKIIKVAGRQLGIDVNLLGVASKGISSFTEAEIEMELKKVAPFENYQVNEGKKSVSVNLAEAGPKSDEVIEEQLKPEVTAEMEEEIADDPELIALAQAEKPDEEAKLMGKDNIHMMGDGATAKGIVNPITLIVSAVKITVKVIRRHIKHRNHGFYPTIIEEILREFYIADIGSWLWSNMQEKAKNMWTQDDFSGEAENWYVGTYLLNKLKEYQDEVGELTIDLIGHSAGSIAIAEMLVAAKSQFPSLKFRDITYMAPAVRCDLFASNVLKNQDRFKRLRYFTMEDAVETKDHLVPVLYPWSLLYFISGLLENKGKDYDAPLLGLQRHTVGNPPYDLEDLEPIVDYLRVADTAIYSVTQEPGHDGFRSTSRKHGDFDNDEKTLLSIMYFINQP</sequence>
<proteinExistence type="predicted"/>
<evidence type="ECO:0000313" key="1">
    <source>
        <dbReference type="EMBL" id="MBV4360497.1"/>
    </source>
</evidence>
<accession>A0A9E2W9Y9</accession>
<dbReference type="EMBL" id="JAHSPG010000018">
    <property type="protein sequence ID" value="MBV4360497.1"/>
    <property type="molecule type" value="Genomic_DNA"/>
</dbReference>
<evidence type="ECO:0000313" key="2">
    <source>
        <dbReference type="Proteomes" id="UP000812270"/>
    </source>
</evidence>
<name>A0A9E2W9Y9_9BACT</name>
<dbReference type="RefSeq" id="WP_217794933.1">
    <property type="nucleotide sequence ID" value="NZ_JAHSPG010000018.1"/>
</dbReference>